<keyword evidence="6 13" id="KW-0963">Cytoplasm</keyword>
<evidence type="ECO:0000256" key="3">
    <source>
        <dbReference type="ARBA" id="ARBA00009736"/>
    </source>
</evidence>
<name>A0AAJ7RBW2_CEPCN</name>
<evidence type="ECO:0000256" key="6">
    <source>
        <dbReference type="ARBA" id="ARBA00022490"/>
    </source>
</evidence>
<dbReference type="PANTHER" id="PTHR10466">
    <property type="entry name" value="PHOSPHOMANNOMUTASE"/>
    <property type="match status" value="1"/>
</dbReference>
<dbReference type="GO" id="GO:0046872">
    <property type="term" value="F:metal ion binding"/>
    <property type="evidence" value="ECO:0007669"/>
    <property type="project" value="UniProtKB-KW"/>
</dbReference>
<evidence type="ECO:0000256" key="2">
    <source>
        <dbReference type="ARBA" id="ARBA00004699"/>
    </source>
</evidence>
<keyword evidence="8 12" id="KW-0460">Magnesium</keyword>
<dbReference type="SFLD" id="SFLDG01143">
    <property type="entry name" value="C2.B.3:_Phosphomannomutase_Lik"/>
    <property type="match status" value="1"/>
</dbReference>
<protein>
    <recommendedName>
        <fullName evidence="5 13">Phosphomannomutase</fullName>
        <ecNumber evidence="5 13">5.4.2.8</ecNumber>
    </recommendedName>
</protein>
<evidence type="ECO:0000256" key="1">
    <source>
        <dbReference type="ARBA" id="ARBA00004496"/>
    </source>
</evidence>
<dbReference type="GO" id="GO:0005829">
    <property type="term" value="C:cytosol"/>
    <property type="evidence" value="ECO:0007669"/>
    <property type="project" value="TreeGrafter"/>
</dbReference>
<dbReference type="PANTHER" id="PTHR10466:SF0">
    <property type="entry name" value="PHOSPHOMANNOMUTASE"/>
    <property type="match status" value="1"/>
</dbReference>
<comment type="subcellular location">
    <subcellularLocation>
        <location evidence="1 13">Cytoplasm</location>
    </subcellularLocation>
</comment>
<dbReference type="CTD" id="5373"/>
<keyword evidence="9 13" id="KW-0413">Isomerase</keyword>
<dbReference type="SUPFAM" id="SSF56784">
    <property type="entry name" value="HAD-like"/>
    <property type="match status" value="1"/>
</dbReference>
<dbReference type="GO" id="GO:0004615">
    <property type="term" value="F:phosphomannomutase activity"/>
    <property type="evidence" value="ECO:0007669"/>
    <property type="project" value="UniProtKB-EC"/>
</dbReference>
<dbReference type="InterPro" id="IPR043169">
    <property type="entry name" value="PMM_cap"/>
</dbReference>
<feature type="binding site" evidence="11">
    <location>
        <position position="25"/>
    </location>
    <ligand>
        <name>alpha-D-mannose 1-phosphate</name>
        <dbReference type="ChEBI" id="CHEBI:58409"/>
    </ligand>
</feature>
<feature type="binding site" evidence="11">
    <location>
        <position position="140"/>
    </location>
    <ligand>
        <name>alpha-D-mannose 1-phosphate</name>
        <dbReference type="ChEBI" id="CHEBI:58409"/>
    </ligand>
</feature>
<organism evidence="14 15">
    <name type="scientific">Cephus cinctus</name>
    <name type="common">Wheat stem sawfly</name>
    <dbReference type="NCBI Taxonomy" id="211228"/>
    <lineage>
        <taxon>Eukaryota</taxon>
        <taxon>Metazoa</taxon>
        <taxon>Ecdysozoa</taxon>
        <taxon>Arthropoda</taxon>
        <taxon>Hexapoda</taxon>
        <taxon>Insecta</taxon>
        <taxon>Pterygota</taxon>
        <taxon>Neoptera</taxon>
        <taxon>Endopterygota</taxon>
        <taxon>Hymenoptera</taxon>
        <taxon>Cephoidea</taxon>
        <taxon>Cephidae</taxon>
        <taxon>Cephus</taxon>
    </lineage>
</organism>
<evidence type="ECO:0000256" key="12">
    <source>
        <dbReference type="PIRSR" id="PIRSR605002-3"/>
    </source>
</evidence>
<evidence type="ECO:0000313" key="14">
    <source>
        <dbReference type="Proteomes" id="UP000694920"/>
    </source>
</evidence>
<evidence type="ECO:0000256" key="8">
    <source>
        <dbReference type="ARBA" id="ARBA00022842"/>
    </source>
</evidence>
<feature type="binding site" evidence="12">
    <location>
        <position position="230"/>
    </location>
    <ligand>
        <name>Mg(2+)</name>
        <dbReference type="ChEBI" id="CHEBI:18420"/>
        <label>2</label>
    </ligand>
</feature>
<dbReference type="RefSeq" id="XP_024937697.1">
    <property type="nucleotide sequence ID" value="XM_025081929.1"/>
</dbReference>
<comment type="function">
    <text evidence="13">Involved in the synthesis of the GDP-mannose and dolichol-phosphate-mannose required for a number of critical mannosyl transfer reactions.</text>
</comment>
<dbReference type="FunFam" id="3.30.1240.20:FF:000001">
    <property type="entry name" value="Phosphomannomutase"/>
    <property type="match status" value="1"/>
</dbReference>
<dbReference type="GO" id="GO:0006013">
    <property type="term" value="P:mannose metabolic process"/>
    <property type="evidence" value="ECO:0007669"/>
    <property type="project" value="TreeGrafter"/>
</dbReference>
<feature type="binding site" evidence="11">
    <location>
        <position position="147"/>
    </location>
    <ligand>
        <name>alpha-D-mannose 1-phosphate</name>
        <dbReference type="ChEBI" id="CHEBI:58409"/>
    </ligand>
</feature>
<dbReference type="Gene3D" id="3.40.50.1000">
    <property type="entry name" value="HAD superfamily/HAD-like"/>
    <property type="match status" value="1"/>
</dbReference>
<accession>A0AAJ7RBW2</accession>
<dbReference type="GeneID" id="107264633"/>
<keyword evidence="7 12" id="KW-0479">Metal-binding</keyword>
<comment type="catalytic activity">
    <reaction evidence="13">
        <text>alpha-D-mannose 1-phosphate = D-mannose 6-phosphate</text>
        <dbReference type="Rhea" id="RHEA:11140"/>
        <dbReference type="ChEBI" id="CHEBI:58409"/>
        <dbReference type="ChEBI" id="CHEBI:58735"/>
        <dbReference type="EC" id="5.4.2.8"/>
    </reaction>
</comment>
<dbReference type="AlphaFoldDB" id="A0AAJ7RBW2"/>
<dbReference type="SFLD" id="SFLDG01140">
    <property type="entry name" value="C2.B:_Phosphomannomutase_and_P"/>
    <property type="match status" value="1"/>
</dbReference>
<dbReference type="Gene3D" id="3.30.1240.20">
    <property type="match status" value="1"/>
</dbReference>
<feature type="binding site" evidence="11">
    <location>
        <position position="129"/>
    </location>
    <ligand>
        <name>alpha-D-mannose 1-phosphate</name>
        <dbReference type="ChEBI" id="CHEBI:58409"/>
    </ligand>
</feature>
<proteinExistence type="inferred from homology"/>
<sequence>MTTSMRIMSKIICLFDVDGTLTAPRQPIKPQVEKFLFETVKKEFDIAIVGGSDISKIKEQLGGGNITEKYKYVFAENGLVSYKEGKKLPSETIQSAIGEDALQDVINFALRYISELKLPFKRGTFIEFRTGMLNISPVGRNSSKEERDQFEEYDRENQIRQKFIQALKKEFPDLLLTYSIGGQISFDVFPNGWDKTYCLRHIQGYDEIHFFGDKTEEGGNDYEIYQSDLTVGHRVTGPEDTVKQLKILSALINEHRAKELSNVPMQCI</sequence>
<gene>
    <name evidence="15" type="primary">LOC107264633</name>
</gene>
<dbReference type="GO" id="GO:0006487">
    <property type="term" value="P:protein N-linked glycosylation"/>
    <property type="evidence" value="ECO:0007669"/>
    <property type="project" value="TreeGrafter"/>
</dbReference>
<keyword evidence="14" id="KW-1185">Reference proteome</keyword>
<feature type="active site" description="Nucleophile" evidence="10">
    <location>
        <position position="16"/>
    </location>
</feature>
<evidence type="ECO:0000256" key="9">
    <source>
        <dbReference type="ARBA" id="ARBA00023235"/>
    </source>
</evidence>
<dbReference type="CDD" id="cd02585">
    <property type="entry name" value="HAD_PMM"/>
    <property type="match status" value="1"/>
</dbReference>
<evidence type="ECO:0000313" key="15">
    <source>
        <dbReference type="RefSeq" id="XP_024937697.1"/>
    </source>
</evidence>
<comment type="subunit">
    <text evidence="4 13">Homodimer.</text>
</comment>
<dbReference type="Pfam" id="PF03332">
    <property type="entry name" value="PMM"/>
    <property type="match status" value="1"/>
</dbReference>
<dbReference type="GO" id="GO:0009298">
    <property type="term" value="P:GDP-mannose biosynthetic process"/>
    <property type="evidence" value="ECO:0007669"/>
    <property type="project" value="InterPro"/>
</dbReference>
<evidence type="ECO:0000256" key="7">
    <source>
        <dbReference type="ARBA" id="ARBA00022723"/>
    </source>
</evidence>
<evidence type="ECO:0000256" key="4">
    <source>
        <dbReference type="ARBA" id="ARBA00011738"/>
    </source>
</evidence>
<feature type="binding site" evidence="12">
    <location>
        <position position="16"/>
    </location>
    <ligand>
        <name>Mg(2+)</name>
        <dbReference type="ChEBI" id="CHEBI:18420"/>
        <label>1</label>
    </ligand>
</feature>
<feature type="binding site" evidence="12">
    <location>
        <position position="225"/>
    </location>
    <ligand>
        <name>Mg(2+)</name>
        <dbReference type="ChEBI" id="CHEBI:18420"/>
        <label>1</label>
    </ligand>
</feature>
<feature type="binding site" evidence="12">
    <location>
        <position position="18"/>
    </location>
    <ligand>
        <name>Mg(2+)</name>
        <dbReference type="ChEBI" id="CHEBI:18420"/>
        <label>1</label>
    </ligand>
</feature>
<dbReference type="InterPro" id="IPR023214">
    <property type="entry name" value="HAD_sf"/>
</dbReference>
<dbReference type="InterPro" id="IPR036412">
    <property type="entry name" value="HAD-like_sf"/>
</dbReference>
<comment type="pathway">
    <text evidence="2 13">Nucleotide-sugar biosynthesis; GDP-alpha-D-mannose biosynthesis; alpha-D-mannose 1-phosphate from D-fructose 6-phosphate: step 2/2.</text>
</comment>
<feature type="binding site" evidence="11">
    <location>
        <position position="185"/>
    </location>
    <ligand>
        <name>alpha-D-mannose 1-phosphate</name>
        <dbReference type="ChEBI" id="CHEBI:58409"/>
    </ligand>
</feature>
<feature type="active site" description="Proton donor/acceptor" evidence="10">
    <location>
        <position position="18"/>
    </location>
</feature>
<dbReference type="SFLD" id="SFLDS00003">
    <property type="entry name" value="Haloacid_Dehalogenase"/>
    <property type="match status" value="1"/>
</dbReference>
<dbReference type="Proteomes" id="UP000694920">
    <property type="component" value="Unplaced"/>
</dbReference>
<feature type="binding site" evidence="12">
    <location>
        <position position="213"/>
    </location>
    <ligand>
        <name>Mg(2+)</name>
        <dbReference type="ChEBI" id="CHEBI:18420"/>
        <label>1</label>
    </ligand>
</feature>
<evidence type="ECO:0000256" key="13">
    <source>
        <dbReference type="RuleBase" id="RU361118"/>
    </source>
</evidence>
<dbReference type="SFLD" id="SFLDF00445">
    <property type="entry name" value="alpha-phosphomannomutase"/>
    <property type="match status" value="1"/>
</dbReference>
<evidence type="ECO:0000256" key="5">
    <source>
        <dbReference type="ARBA" id="ARBA00012730"/>
    </source>
</evidence>
<dbReference type="NCBIfam" id="TIGR01484">
    <property type="entry name" value="HAD-SF-IIB"/>
    <property type="match status" value="1"/>
</dbReference>
<dbReference type="InterPro" id="IPR005002">
    <property type="entry name" value="PMM"/>
</dbReference>
<feature type="binding site" evidence="11">
    <location>
        <position position="187"/>
    </location>
    <ligand>
        <name>alpha-D-mannose 1-phosphate</name>
        <dbReference type="ChEBI" id="CHEBI:58409"/>
    </ligand>
</feature>
<dbReference type="EC" id="5.4.2.8" evidence="5 13"/>
<comment type="cofactor">
    <cofactor evidence="12">
        <name>Mg(2+)</name>
        <dbReference type="ChEBI" id="CHEBI:18420"/>
    </cofactor>
</comment>
<reference evidence="15" key="1">
    <citation type="submission" date="2025-08" db="UniProtKB">
        <authorList>
            <consortium name="RefSeq"/>
        </authorList>
    </citation>
    <scope>IDENTIFICATION</scope>
</reference>
<evidence type="ECO:0000256" key="11">
    <source>
        <dbReference type="PIRSR" id="PIRSR605002-2"/>
    </source>
</evidence>
<evidence type="ECO:0000256" key="10">
    <source>
        <dbReference type="PIRSR" id="PIRSR605002-1"/>
    </source>
</evidence>
<comment type="similarity">
    <text evidence="3 13">Belongs to the eukaryotic PMM family.</text>
</comment>
<dbReference type="InterPro" id="IPR006379">
    <property type="entry name" value="HAD-SF_hydro_IIB"/>
</dbReference>